<evidence type="ECO:0000313" key="1">
    <source>
        <dbReference type="EMBL" id="VTP02471.1"/>
    </source>
</evidence>
<accession>A0A653EZW3</accession>
<gene>
    <name evidence="1" type="ORF">BIN_B_04530</name>
</gene>
<dbReference type="GeneID" id="93497855"/>
<dbReference type="AlphaFoldDB" id="A0A653EZW3"/>
<dbReference type="EMBL" id="LR589134">
    <property type="protein sequence ID" value="VTP02471.1"/>
    <property type="molecule type" value="Genomic_DNA"/>
</dbReference>
<reference evidence="1" key="1">
    <citation type="submission" date="2019-05" db="EMBL/GenBank/DDBJ databases">
        <authorList>
            <person name="Naeem R."/>
            <person name="Antony C."/>
            <person name="Guan Q."/>
        </authorList>
    </citation>
    <scope>NUCLEOTIDE SEQUENCE</scope>
    <source>
        <strain evidence="1">2</strain>
    </source>
</reference>
<protein>
    <submittedName>
        <fullName evidence="1">Uncharacterized protein</fullName>
    </submittedName>
</protein>
<proteinExistence type="predicted"/>
<organism evidence="1">
    <name type="scientific">Mycobacterium riyadhense</name>
    <dbReference type="NCBI Taxonomy" id="486698"/>
    <lineage>
        <taxon>Bacteria</taxon>
        <taxon>Bacillati</taxon>
        <taxon>Actinomycetota</taxon>
        <taxon>Actinomycetes</taxon>
        <taxon>Mycobacteriales</taxon>
        <taxon>Mycobacteriaceae</taxon>
        <taxon>Mycobacterium</taxon>
    </lineage>
</organism>
<name>A0A653EZW3_9MYCO</name>
<dbReference type="RefSeq" id="WP_139828979.1">
    <property type="nucleotide sequence ID" value="NZ_CAJMWJ010000002.1"/>
</dbReference>
<dbReference type="OrthoDB" id="5415775at2"/>
<sequence>MAREPRPYGSGDPRVPALAGTLCMTIHIIGITNRSLRALMTGLLGAGPYTMNQASDDLARLRVNGLITRTPSKNFYTKLHDPAAAFTARRRPAADATIKQGIDVHVAEST</sequence>